<keyword evidence="2" id="KW-1185">Reference proteome</keyword>
<dbReference type="Proteomes" id="UP000199592">
    <property type="component" value="Unassembled WGS sequence"/>
</dbReference>
<dbReference type="PROSITE" id="PS51257">
    <property type="entry name" value="PROKAR_LIPOPROTEIN"/>
    <property type="match status" value="1"/>
</dbReference>
<evidence type="ECO:0000313" key="2">
    <source>
        <dbReference type="Proteomes" id="UP000199592"/>
    </source>
</evidence>
<dbReference type="EMBL" id="FNMY01000002">
    <property type="protein sequence ID" value="SDW61933.1"/>
    <property type="molecule type" value="Genomic_DNA"/>
</dbReference>
<name>A0A1H2V0V8_9FLAO</name>
<proteinExistence type="predicted"/>
<dbReference type="OrthoDB" id="1352332at2"/>
<evidence type="ECO:0008006" key="3">
    <source>
        <dbReference type="Google" id="ProtNLM"/>
    </source>
</evidence>
<dbReference type="AlphaFoldDB" id="A0A1H2V0V8"/>
<gene>
    <name evidence="1" type="ORF">SAMN04487892_1856</name>
</gene>
<dbReference type="RefSeq" id="WP_090292189.1">
    <property type="nucleotide sequence ID" value="NZ_FNKI01000001.1"/>
</dbReference>
<reference evidence="2" key="1">
    <citation type="submission" date="2016-10" db="EMBL/GenBank/DDBJ databases">
        <authorList>
            <person name="Varghese N."/>
            <person name="Submissions S."/>
        </authorList>
    </citation>
    <scope>NUCLEOTIDE SEQUENCE [LARGE SCALE GENOMIC DNA]</scope>
    <source>
        <strain evidence="2">DSM 25030</strain>
    </source>
</reference>
<accession>A0A1H2V0V8</accession>
<organism evidence="1 2">
    <name type="scientific">Flagellimonas zhangzhouensis</name>
    <dbReference type="NCBI Taxonomy" id="1073328"/>
    <lineage>
        <taxon>Bacteria</taxon>
        <taxon>Pseudomonadati</taxon>
        <taxon>Bacteroidota</taxon>
        <taxon>Flavobacteriia</taxon>
        <taxon>Flavobacteriales</taxon>
        <taxon>Flavobacteriaceae</taxon>
        <taxon>Flagellimonas</taxon>
    </lineage>
</organism>
<protein>
    <recommendedName>
        <fullName evidence="3">Lipoprotein</fullName>
    </recommendedName>
</protein>
<evidence type="ECO:0000313" key="1">
    <source>
        <dbReference type="EMBL" id="SDW61933.1"/>
    </source>
</evidence>
<sequence>MNVKSSLYLLLFSLSLMACREKSSNDLKNGAISNGKKECLTKEKKEAVVSEILYTDNIQRYLHLELAERLPIRLVKNGFISDLSTFNLSQGVKVEIVDSIPKKETNLILSIKLDSCEWKKGSFYFYSPIENSEVNGEIIYKDTSFTIKVIKDIEF</sequence>